<evidence type="ECO:0008006" key="4">
    <source>
        <dbReference type="Google" id="ProtNLM"/>
    </source>
</evidence>
<accession>A0A3E0W688</accession>
<dbReference type="RefSeq" id="WP_367302635.1">
    <property type="nucleotide sequence ID" value="NZ_NBXC01000086.1"/>
</dbReference>
<reference evidence="2 3" key="1">
    <citation type="submission" date="2017-04" db="EMBL/GenBank/DDBJ databases">
        <title>Comparative genome analysis of Subtercola boreus.</title>
        <authorList>
            <person name="Cho Y.-J."/>
            <person name="Cho A."/>
            <person name="Kim O.-S."/>
            <person name="Lee J.-I."/>
        </authorList>
    </citation>
    <scope>NUCLEOTIDE SEQUENCE [LARGE SCALE GENOMIC DNA]</scope>
    <source>
        <strain evidence="2 3">P28004</strain>
    </source>
</reference>
<dbReference type="InterPro" id="IPR012340">
    <property type="entry name" value="NA-bd_OB-fold"/>
</dbReference>
<protein>
    <recommendedName>
        <fullName evidence="4">Single-stranded DNA-binding protein</fullName>
    </recommendedName>
</protein>
<organism evidence="2 3">
    <name type="scientific">Subtercola boreus</name>
    <dbReference type="NCBI Taxonomy" id="120213"/>
    <lineage>
        <taxon>Bacteria</taxon>
        <taxon>Bacillati</taxon>
        <taxon>Actinomycetota</taxon>
        <taxon>Actinomycetes</taxon>
        <taxon>Micrococcales</taxon>
        <taxon>Microbacteriaceae</taxon>
        <taxon>Subtercola</taxon>
    </lineage>
</organism>
<gene>
    <name evidence="2" type="ORF">B7R25_17140</name>
</gene>
<feature type="region of interest" description="Disordered" evidence="1">
    <location>
        <begin position="45"/>
        <end position="67"/>
    </location>
</feature>
<proteinExistence type="predicted"/>
<feature type="non-terminal residue" evidence="2">
    <location>
        <position position="1"/>
    </location>
</feature>
<comment type="caution">
    <text evidence="2">The sequence shown here is derived from an EMBL/GenBank/DDBJ whole genome shotgun (WGS) entry which is preliminary data.</text>
</comment>
<sequence length="67" mass="6979">LGENILATLHKGDAVIVVGYEHTVSWGEGENKRYGRVIDADAIGPNLSRSTAQSTSAPRRAGSAAGE</sequence>
<dbReference type="Proteomes" id="UP000257080">
    <property type="component" value="Unassembled WGS sequence"/>
</dbReference>
<evidence type="ECO:0000313" key="3">
    <source>
        <dbReference type="Proteomes" id="UP000257080"/>
    </source>
</evidence>
<evidence type="ECO:0000256" key="1">
    <source>
        <dbReference type="SAM" id="MobiDB-lite"/>
    </source>
</evidence>
<dbReference type="SUPFAM" id="SSF50249">
    <property type="entry name" value="Nucleic acid-binding proteins"/>
    <property type="match status" value="1"/>
</dbReference>
<feature type="compositionally biased region" description="Polar residues" evidence="1">
    <location>
        <begin position="47"/>
        <end position="57"/>
    </location>
</feature>
<evidence type="ECO:0000313" key="2">
    <source>
        <dbReference type="EMBL" id="RFA24236.1"/>
    </source>
</evidence>
<dbReference type="AlphaFoldDB" id="A0A3E0W688"/>
<name>A0A3E0W688_9MICO</name>
<dbReference type="EMBL" id="NBXE01000079">
    <property type="protein sequence ID" value="RFA24236.1"/>
    <property type="molecule type" value="Genomic_DNA"/>
</dbReference>
<dbReference type="Gene3D" id="2.40.50.140">
    <property type="entry name" value="Nucleic acid-binding proteins"/>
    <property type="match status" value="1"/>
</dbReference>